<proteinExistence type="predicted"/>
<sequence length="125" mass="13848">MCIAKRETKSHCIYYYTFDPHSRSEDGTIYELGAATTCISRSLDSILKLIWLTAGSMVESVGDKTIVSQTPFSVEGITLYEIDTAGKGARKNTSKAIEDLHSNIQAKTGLFRANSKCKQEKVETF</sequence>
<reference evidence="1" key="1">
    <citation type="submission" date="2022-03" db="EMBL/GenBank/DDBJ databases">
        <authorList>
            <person name="Martin C."/>
        </authorList>
    </citation>
    <scope>NUCLEOTIDE SEQUENCE</scope>
</reference>
<evidence type="ECO:0000313" key="2">
    <source>
        <dbReference type="Proteomes" id="UP000749559"/>
    </source>
</evidence>
<dbReference type="AlphaFoldDB" id="A0A8S4P8X7"/>
<keyword evidence="2" id="KW-1185">Reference proteome</keyword>
<gene>
    <name evidence="1" type="ORF">OFUS_LOCUS14752</name>
</gene>
<dbReference type="Proteomes" id="UP000749559">
    <property type="component" value="Unassembled WGS sequence"/>
</dbReference>
<comment type="caution">
    <text evidence="1">The sequence shown here is derived from an EMBL/GenBank/DDBJ whole genome shotgun (WGS) entry which is preliminary data.</text>
</comment>
<dbReference type="EMBL" id="CAIIXF020000007">
    <property type="protein sequence ID" value="CAH1789381.1"/>
    <property type="molecule type" value="Genomic_DNA"/>
</dbReference>
<organism evidence="1 2">
    <name type="scientific">Owenia fusiformis</name>
    <name type="common">Polychaete worm</name>
    <dbReference type="NCBI Taxonomy" id="6347"/>
    <lineage>
        <taxon>Eukaryota</taxon>
        <taxon>Metazoa</taxon>
        <taxon>Spiralia</taxon>
        <taxon>Lophotrochozoa</taxon>
        <taxon>Annelida</taxon>
        <taxon>Polychaeta</taxon>
        <taxon>Sedentaria</taxon>
        <taxon>Canalipalpata</taxon>
        <taxon>Sabellida</taxon>
        <taxon>Oweniida</taxon>
        <taxon>Oweniidae</taxon>
        <taxon>Owenia</taxon>
    </lineage>
</organism>
<protein>
    <submittedName>
        <fullName evidence="1">Uncharacterized protein</fullName>
    </submittedName>
</protein>
<accession>A0A8S4P8X7</accession>
<evidence type="ECO:0000313" key="1">
    <source>
        <dbReference type="EMBL" id="CAH1789381.1"/>
    </source>
</evidence>
<name>A0A8S4P8X7_OWEFU</name>